<dbReference type="RefSeq" id="WP_087443974.1">
    <property type="nucleotide sequence ID" value="NZ_CABMNB010000038.1"/>
</dbReference>
<dbReference type="Proteomes" id="UP001209276">
    <property type="component" value="Unassembled WGS sequence"/>
</dbReference>
<feature type="domain" description="Spore protein YkvP/CgeB glycosyl transferase-like" evidence="1">
    <location>
        <begin position="241"/>
        <end position="353"/>
    </location>
</feature>
<reference evidence="2 5" key="2">
    <citation type="submission" date="2022-05" db="EMBL/GenBank/DDBJ databases">
        <title>Genome Sequencing of Bee-Associated Microbes.</title>
        <authorList>
            <person name="Dunlap C."/>
        </authorList>
    </citation>
    <scope>NUCLEOTIDE SEQUENCE [LARGE SCALE GENOMIC DNA]</scope>
    <source>
        <strain evidence="2 5">NRRL B-14613</strain>
    </source>
</reference>
<dbReference type="AlphaFoldDB" id="A0AAP9J1J8"/>
<protein>
    <submittedName>
        <fullName evidence="3">Glycosyltransferase</fullName>
        <ecNumber evidence="2">2.4.-.-</ecNumber>
    </submittedName>
</protein>
<keyword evidence="2" id="KW-0808">Transferase</keyword>
<dbReference type="Pfam" id="PF13692">
    <property type="entry name" value="Glyco_trans_1_4"/>
    <property type="match status" value="1"/>
</dbReference>
<reference evidence="3 4" key="1">
    <citation type="submission" date="2019-07" db="EMBL/GenBank/DDBJ databases">
        <title>Paenibacillus thiaminolyticus NRRL B-4156.</title>
        <authorList>
            <person name="Hehnly C."/>
            <person name="Zhang L."/>
        </authorList>
    </citation>
    <scope>NUCLEOTIDE SEQUENCE [LARGE SCALE GENOMIC DNA]</scope>
    <source>
        <strain evidence="3 4">NRRL B-4156</strain>
    </source>
</reference>
<proteinExistence type="predicted"/>
<keyword evidence="2" id="KW-0328">Glycosyltransferase</keyword>
<evidence type="ECO:0000313" key="5">
    <source>
        <dbReference type="Proteomes" id="UP001209276"/>
    </source>
</evidence>
<dbReference type="Gene3D" id="3.40.50.2000">
    <property type="entry name" value="Glycogen Phosphorylase B"/>
    <property type="match status" value="2"/>
</dbReference>
<dbReference type="GeneID" id="76997117"/>
<evidence type="ECO:0000313" key="3">
    <source>
        <dbReference type="EMBL" id="QDM44484.1"/>
    </source>
</evidence>
<dbReference type="EMBL" id="JAMDMM010000016">
    <property type="protein sequence ID" value="MCY9606919.1"/>
    <property type="molecule type" value="Genomic_DNA"/>
</dbReference>
<sequence length="965" mass="113552">MDIDYYNKRTTILNQKRRELFLELNIVQDIDDANNKHFNNLKNVKISCIMDEFTYHSFEPECKMLQIKPDLWKIQFDNFQPDLFFVESAWRGINGSWNSKVNFLSDELIGIFHYCRKKNIPIVFWNKEDPVHFNTFLAVAKYADYVFTTDIDCISKYKKLLKHERVFLMPFAAQPKFHNPIEWIEREDKVCFAGAYYKRYPERNKDLNVFIEKLSKIKEVDIYDRNYNGKDANYMFPPSFRRLIKGYLPPKEINKAYKGYRYNINLNSVKQSQTMCARRIFELLASNTVTFSNYSRGGRNFFGDLVISTDDGERLIDEIINFSDDIYYAKFRLLGLRKVLREHTYRHRLLYILNKISNFSVESEDDQVAIFANCTTIEEIQYIIKQFQNQSLLNKHLFIISDLGNLEIENDLVSIYEEITLSEMNIIKNKYPYFVFFSPHDYYGRHYVEDFILSIQYTKLDALGKCRYYYFDNGMVNLYEEGLSYHTTEEFAMRRAFIRSQAFSSEQLNTIIKDIDEGVLKAKGLSIDEFNYCMNFTGDNCSTVDDLVVTDTGISMNKLYKIAEMIEPSMEDRSEWIDDVHLNKSSIMLISNFYPSYDNLYSYTFIHSRLLEYKKNGMIVDVFKYNNQEVSKYSEFYGIDITTGYYEHLNSLLLNGNYKTILIHSLTEELWGSIKNIIKGKRVIIWIHGAEIQSYRRREHNLTNTRTIENAKIQSEKRIAFWKQIFDLALGSDYSLHFVFVSSYLLDTVFEDVGMRLPEKYYSIIHNYVNEEVFVFAEKKTNQRKKILSIRPYSNHNYANDLMVKTLLELAKEPFFYDLQFMIVGHGKLFKATTKPLKKYSNVTLVEKFLRQSEIANLHRDFGIFLVPTRMDTQGVSRDEAMCSGLVPITNKVAAVPEFLDDKCGIIVDAEDYKGLATGIKKLYYDPDLFSFLSKNAAERVRVQCGKENSIMREIGLISPRQTDL</sequence>
<dbReference type="PANTHER" id="PTHR12526:SF630">
    <property type="entry name" value="GLYCOSYLTRANSFERASE"/>
    <property type="match status" value="1"/>
</dbReference>
<dbReference type="Proteomes" id="UP000315377">
    <property type="component" value="Chromosome"/>
</dbReference>
<gene>
    <name evidence="3" type="ORF">FLT43_14215</name>
    <name evidence="2" type="ORF">M5W83_07120</name>
</gene>
<dbReference type="EC" id="2.4.-.-" evidence="2"/>
<dbReference type="GO" id="GO:0016757">
    <property type="term" value="F:glycosyltransferase activity"/>
    <property type="evidence" value="ECO:0007669"/>
    <property type="project" value="UniProtKB-KW"/>
</dbReference>
<evidence type="ECO:0000313" key="4">
    <source>
        <dbReference type="Proteomes" id="UP000315377"/>
    </source>
</evidence>
<dbReference type="Pfam" id="PF13524">
    <property type="entry name" value="Glyco_trans_1_2"/>
    <property type="match status" value="1"/>
</dbReference>
<dbReference type="EMBL" id="CP041405">
    <property type="protein sequence ID" value="QDM44484.1"/>
    <property type="molecule type" value="Genomic_DNA"/>
</dbReference>
<evidence type="ECO:0000259" key="1">
    <source>
        <dbReference type="Pfam" id="PF13524"/>
    </source>
</evidence>
<organism evidence="3 4">
    <name type="scientific">Paenibacillus thiaminolyticus</name>
    <name type="common">Bacillus thiaminolyticus</name>
    <dbReference type="NCBI Taxonomy" id="49283"/>
    <lineage>
        <taxon>Bacteria</taxon>
        <taxon>Bacillati</taxon>
        <taxon>Bacillota</taxon>
        <taxon>Bacilli</taxon>
        <taxon>Bacillales</taxon>
        <taxon>Paenibacillaceae</taxon>
        <taxon>Paenibacillus</taxon>
    </lineage>
</organism>
<keyword evidence="5" id="KW-1185">Reference proteome</keyword>
<name>A0AAP9J1J8_PANTH</name>
<dbReference type="CDD" id="cd03801">
    <property type="entry name" value="GT4_PimA-like"/>
    <property type="match status" value="1"/>
</dbReference>
<evidence type="ECO:0000313" key="2">
    <source>
        <dbReference type="EMBL" id="MCY9606919.1"/>
    </source>
</evidence>
<dbReference type="SUPFAM" id="SSF53756">
    <property type="entry name" value="UDP-Glycosyltransferase/glycogen phosphorylase"/>
    <property type="match status" value="1"/>
</dbReference>
<accession>A0AAP9J1J8</accession>
<dbReference type="InterPro" id="IPR055259">
    <property type="entry name" value="YkvP/CgeB_Glyco_trans-like"/>
</dbReference>
<dbReference type="PANTHER" id="PTHR12526">
    <property type="entry name" value="GLYCOSYLTRANSFERASE"/>
    <property type="match status" value="1"/>
</dbReference>